<dbReference type="InterPro" id="IPR004952">
    <property type="entry name" value="NifX-assoc_nitrogen_fix"/>
</dbReference>
<evidence type="ECO:0000313" key="2">
    <source>
        <dbReference type="Proteomes" id="UP000280346"/>
    </source>
</evidence>
<dbReference type="AlphaFoldDB" id="A0A3S0X0S8"/>
<dbReference type="OrthoDB" id="9808545at2"/>
<comment type="caution">
    <text evidence="1">The sequence shown here is derived from an EMBL/GenBank/DDBJ whole genome shotgun (WGS) entry which is preliminary data.</text>
</comment>
<dbReference type="Gene3D" id="1.10.3100.20">
    <property type="entry name" value="Protein of unknown function DUF269"/>
    <property type="match status" value="1"/>
</dbReference>
<protein>
    <submittedName>
        <fullName evidence="1">NifX-associated nitrogen fixation protein</fullName>
    </submittedName>
</protein>
<proteinExistence type="predicted"/>
<dbReference type="Proteomes" id="UP000280346">
    <property type="component" value="Unassembled WGS sequence"/>
</dbReference>
<gene>
    <name evidence="1" type="ORF">EJ913_07255</name>
</gene>
<evidence type="ECO:0000313" key="1">
    <source>
        <dbReference type="EMBL" id="RUQ74148.1"/>
    </source>
</evidence>
<dbReference type="Pfam" id="PF03270">
    <property type="entry name" value="DUF269"/>
    <property type="match status" value="1"/>
</dbReference>
<organism evidence="1 2">
    <name type="scientific">Azospirillum doebereinerae</name>
    <dbReference type="NCBI Taxonomy" id="92933"/>
    <lineage>
        <taxon>Bacteria</taxon>
        <taxon>Pseudomonadati</taxon>
        <taxon>Pseudomonadota</taxon>
        <taxon>Alphaproteobacteria</taxon>
        <taxon>Rhodospirillales</taxon>
        <taxon>Azospirillaceae</taxon>
        <taxon>Azospirillum</taxon>
    </lineage>
</organism>
<dbReference type="RefSeq" id="WP_126996265.1">
    <property type="nucleotide sequence ID" value="NZ_JBNPXW010000007.1"/>
</dbReference>
<keyword evidence="2" id="KW-1185">Reference proteome</keyword>
<accession>A0A3S0X0S8</accession>
<dbReference type="EMBL" id="RZIJ01000004">
    <property type="protein sequence ID" value="RUQ74148.1"/>
    <property type="molecule type" value="Genomic_DNA"/>
</dbReference>
<sequence>MADVVAAPVAAEVDVADQFLKTLVLLFRAEDSYGAWEGKADEVLLAPFVLDKEARAAIPIMGDPDPDTLWRLELFYKAVGITIEKQTGLMASPMMKISHEGFGRMILTTGRLVVISKSLRDVHRFGFPTVEKLGADGAKLVADAVGLIRKYPEVANL</sequence>
<name>A0A3S0X0S8_9PROT</name>
<dbReference type="PIRSF" id="PIRSF005788">
    <property type="entry name" value="NifK"/>
    <property type="match status" value="1"/>
</dbReference>
<dbReference type="NCBIfam" id="TIGR02935">
    <property type="entry name" value="NifX-associated nitrogen fixation protein"/>
    <property type="match status" value="1"/>
</dbReference>
<reference evidence="1 2" key="1">
    <citation type="submission" date="2018-12" db="EMBL/GenBank/DDBJ databases">
        <authorList>
            <person name="Yang Y."/>
        </authorList>
    </citation>
    <scope>NUCLEOTIDE SEQUENCE [LARGE SCALE GENOMIC DNA]</scope>
    <source>
        <strain evidence="1 2">GSF71</strain>
    </source>
</reference>